<dbReference type="GO" id="GO:0016491">
    <property type="term" value="F:oxidoreductase activity"/>
    <property type="evidence" value="ECO:0007669"/>
    <property type="project" value="InterPro"/>
</dbReference>
<evidence type="ECO:0000256" key="2">
    <source>
        <dbReference type="ARBA" id="ARBA00022692"/>
    </source>
</evidence>
<dbReference type="GO" id="GO:0008610">
    <property type="term" value="P:lipid biosynthetic process"/>
    <property type="evidence" value="ECO:0007669"/>
    <property type="project" value="InterPro"/>
</dbReference>
<keyword evidence="2 5" id="KW-0812">Transmembrane</keyword>
<proteinExistence type="predicted"/>
<feature type="transmembrane region" description="Helical" evidence="5">
    <location>
        <begin position="32"/>
        <end position="52"/>
    </location>
</feature>
<dbReference type="Pfam" id="PF04116">
    <property type="entry name" value="FA_hydroxylase"/>
    <property type="match status" value="1"/>
</dbReference>
<organism evidence="7 8">
    <name type="scientific">Lasallia pustulata</name>
    <dbReference type="NCBI Taxonomy" id="136370"/>
    <lineage>
        <taxon>Eukaryota</taxon>
        <taxon>Fungi</taxon>
        <taxon>Dikarya</taxon>
        <taxon>Ascomycota</taxon>
        <taxon>Pezizomycotina</taxon>
        <taxon>Lecanoromycetes</taxon>
        <taxon>OSLEUM clade</taxon>
        <taxon>Umbilicariomycetidae</taxon>
        <taxon>Umbilicariales</taxon>
        <taxon>Umbilicariaceae</taxon>
        <taxon>Lasallia</taxon>
    </lineage>
</organism>
<feature type="domain" description="Fatty acid hydroxylase" evidence="6">
    <location>
        <begin position="196"/>
        <end position="331"/>
    </location>
</feature>
<evidence type="ECO:0000313" key="8">
    <source>
        <dbReference type="Proteomes" id="UP000324767"/>
    </source>
</evidence>
<evidence type="ECO:0000313" key="7">
    <source>
        <dbReference type="EMBL" id="KAA6414175.1"/>
    </source>
</evidence>
<dbReference type="InterPro" id="IPR050307">
    <property type="entry name" value="Sterol_Desaturase_Related"/>
</dbReference>
<dbReference type="Proteomes" id="UP000324767">
    <property type="component" value="Unassembled WGS sequence"/>
</dbReference>
<dbReference type="EMBL" id="VXIT01000003">
    <property type="protein sequence ID" value="KAA6414175.1"/>
    <property type="molecule type" value="Genomic_DNA"/>
</dbReference>
<comment type="subcellular location">
    <subcellularLocation>
        <location evidence="1">Membrane</location>
    </subcellularLocation>
</comment>
<name>A0A5M8PWZ6_9LECA</name>
<keyword evidence="4 5" id="KW-0472">Membrane</keyword>
<evidence type="ECO:0000259" key="6">
    <source>
        <dbReference type="Pfam" id="PF04116"/>
    </source>
</evidence>
<evidence type="ECO:0000256" key="4">
    <source>
        <dbReference type="ARBA" id="ARBA00023136"/>
    </source>
</evidence>
<accession>A0A5M8PWZ6</accession>
<comment type="caution">
    <text evidence="7">The sequence shown here is derived from an EMBL/GenBank/DDBJ whole genome shotgun (WGS) entry which is preliminary data.</text>
</comment>
<dbReference type="AlphaFoldDB" id="A0A5M8PWZ6"/>
<protein>
    <submittedName>
        <fullName evidence="7">Sphinganine hydroxylase</fullName>
    </submittedName>
</protein>
<keyword evidence="3 5" id="KW-1133">Transmembrane helix</keyword>
<dbReference type="GO" id="GO:0005506">
    <property type="term" value="F:iron ion binding"/>
    <property type="evidence" value="ECO:0007669"/>
    <property type="project" value="InterPro"/>
</dbReference>
<dbReference type="OrthoDB" id="408954at2759"/>
<reference evidence="7 8" key="1">
    <citation type="submission" date="2019-09" db="EMBL/GenBank/DDBJ databases">
        <title>The hologenome of the rock-dwelling lichen Lasallia pustulata.</title>
        <authorList>
            <person name="Greshake Tzovaras B."/>
            <person name="Segers F."/>
            <person name="Bicker A."/>
            <person name="Dal Grande F."/>
            <person name="Otte J."/>
            <person name="Hankeln T."/>
            <person name="Schmitt I."/>
            <person name="Ebersberger I."/>
        </authorList>
    </citation>
    <scope>NUCLEOTIDE SEQUENCE [LARGE SCALE GENOMIC DNA]</scope>
    <source>
        <strain evidence="7">A1-1</strain>
    </source>
</reference>
<dbReference type="PANTHER" id="PTHR11863">
    <property type="entry name" value="STEROL DESATURASE"/>
    <property type="match status" value="1"/>
</dbReference>
<sequence>MANATSASYLPPPPTCNLTPRPSLIPGVSDHVLGTVLPTLVYIIASGFFYWLSEQGSLSQYRIHPSEEELKRNHVSRSQCLRVVVRYHVMQVATGLLLSYGEGPELTGSHSCDVYRWAVRVRHAQKAVPWAFALVGIDAKGLALTTYSKNAVLVQLLAGNSKAISESNPAQAMGFTASELLLAEFMVSYAGQAAQFLVALSVVDTWIYFTHRLCHVNKTLYRVVHAQHHQLYVSYAYGAVYGHWLESIFLDILSFVMANAIAGLSARQSMVFGSLATIKTISDHCGYVFPLDPFRYVNNNGARFHDLHHQTWGLKNNFSTYTVFWDNLLGTTWTDKAGAAARYSRVHEQTKRRAEKAL</sequence>
<evidence type="ECO:0000256" key="5">
    <source>
        <dbReference type="SAM" id="Phobius"/>
    </source>
</evidence>
<evidence type="ECO:0000256" key="3">
    <source>
        <dbReference type="ARBA" id="ARBA00022989"/>
    </source>
</evidence>
<evidence type="ECO:0000256" key="1">
    <source>
        <dbReference type="ARBA" id="ARBA00004370"/>
    </source>
</evidence>
<gene>
    <name evidence="7" type="ORF">FRX48_02537</name>
</gene>
<dbReference type="InterPro" id="IPR006694">
    <property type="entry name" value="Fatty_acid_hydroxylase"/>
</dbReference>
<dbReference type="GO" id="GO:0016020">
    <property type="term" value="C:membrane"/>
    <property type="evidence" value="ECO:0007669"/>
    <property type="project" value="UniProtKB-SubCell"/>
</dbReference>